<evidence type="ECO:0000313" key="5">
    <source>
        <dbReference type="Proteomes" id="UP000673394"/>
    </source>
</evidence>
<gene>
    <name evidence="4" type="ORF">I8J30_23085</name>
</gene>
<dbReference type="Pfam" id="PF14323">
    <property type="entry name" value="GxGYxYP_C"/>
    <property type="match status" value="1"/>
</dbReference>
<name>A0ABS5CIG2_9BACL</name>
<evidence type="ECO:0000259" key="1">
    <source>
        <dbReference type="Pfam" id="PF14323"/>
    </source>
</evidence>
<proteinExistence type="predicted"/>
<feature type="domain" description="GxGYxYP putative glycoside hydrolase C-terminal" evidence="1">
    <location>
        <begin position="436"/>
        <end position="659"/>
    </location>
</feature>
<protein>
    <recommendedName>
        <fullName evidence="6">GxGYxY sequence motif-containing protein</fullName>
    </recommendedName>
</protein>
<dbReference type="PANTHER" id="PTHR37321:SF1">
    <property type="entry name" value="EXPORTED PROTEIN"/>
    <property type="match status" value="1"/>
</dbReference>
<evidence type="ECO:0008006" key="6">
    <source>
        <dbReference type="Google" id="ProtNLM"/>
    </source>
</evidence>
<keyword evidence="5" id="KW-1185">Reference proteome</keyword>
<feature type="domain" description="GxGYxYP putative glycoside hydrolase third N-terminal" evidence="3">
    <location>
        <begin position="330"/>
        <end position="417"/>
    </location>
</feature>
<dbReference type="InterPro" id="IPR038410">
    <property type="entry name" value="GxGYxYP_C_sf"/>
</dbReference>
<accession>A0ABS5CIG2</accession>
<dbReference type="Proteomes" id="UP000673394">
    <property type="component" value="Unassembled WGS sequence"/>
</dbReference>
<dbReference type="Gene3D" id="3.20.20.490">
    <property type="entry name" value="GxGYxYP glycoside hydrolase, C-terminal domain"/>
    <property type="match status" value="1"/>
</dbReference>
<dbReference type="EMBL" id="JAGKSP010000011">
    <property type="protein sequence ID" value="MBP3965604.1"/>
    <property type="molecule type" value="Genomic_DNA"/>
</dbReference>
<dbReference type="PANTHER" id="PTHR37321">
    <property type="entry name" value="EXPORTED PROTEIN-RELATED"/>
    <property type="match status" value="1"/>
</dbReference>
<evidence type="ECO:0000259" key="2">
    <source>
        <dbReference type="Pfam" id="PF20957"/>
    </source>
</evidence>
<sequence length="673" mass="74543">MKGRFILLGSLVVVAAAAVTAYFAWPAKSEGVHWPEGQALPTFEEPASTLDLMYTTDNFYYQAEDASFAHKTGKADGDGWLAAAGSDAPNVPMLDITDQTNIPAGENKAIVNMQVDSFANENGVVAKLEVLDQEAGMTLASLDVSNWDFKLPNASQSFELPFTVPEGGHSLEFRVQWTGKSTLKLFDVGISWALRKEENLVFTSLKGVVNKTQPRLYAFTDNVNGSTGTSWLASLGLAYKEEKDNWKLLDKYRSEVKGIVVYDDSQPDTVNLATTIAGLKDGIVAPPALVEKLTGDPYNLPILEDLRGDFTSKLEVYEFMLSNYWPKVTHRVIIGLDPSLKSYLRDYAMNLTAAVVWLNPKEPKESELLDKFLTDMPYGSGLYMGWWPDEGEGVKKTSDFGLATVASDYSSNLSVFSGTSREITVPELPKKPPLENKIYVSFILSDGDNLQYMEHSFKKFWDTPDRGEVPLGWTVSPLMVDTMPGILNFLYKTATPNDALISGPSGMGYTYPNFWKDGEGLDNFVTRTNDYMSRAGLRVLTIWNYVKGEITPEAANRFAEHAPSLLGFTSQFGTGKIEVYKNELPGQELNVSYGSTEGDLTNGIEAAIKKWDGKSPAFVAIQANPWQVSYQNFVNARDHYLSNTDVVFVRPDTYFQLVRESKGLPIEPNSSTK</sequence>
<dbReference type="InterPro" id="IPR048309">
    <property type="entry name" value="GxGYxYP_N_3rd"/>
</dbReference>
<dbReference type="InterPro" id="IPR025832">
    <property type="entry name" value="GxGYxYP_C"/>
</dbReference>
<dbReference type="Pfam" id="PF20958">
    <property type="entry name" value="GxGYxYP_N_3rd"/>
    <property type="match status" value="1"/>
</dbReference>
<reference evidence="4 5" key="1">
    <citation type="submission" date="2021-04" db="EMBL/GenBank/DDBJ databases">
        <title>Paenibacillus sp. DLE-14 whole genome sequence.</title>
        <authorList>
            <person name="Ham Y.J."/>
        </authorList>
    </citation>
    <scope>NUCLEOTIDE SEQUENCE [LARGE SCALE GENOMIC DNA]</scope>
    <source>
        <strain evidence="4 5">DLE-14</strain>
    </source>
</reference>
<feature type="domain" description="GxGYxYP putative glycoside hydrolase second N-terminal" evidence="2">
    <location>
        <begin position="256"/>
        <end position="327"/>
    </location>
</feature>
<dbReference type="Pfam" id="PF20957">
    <property type="entry name" value="GxGYxYP_N_2nd"/>
    <property type="match status" value="1"/>
</dbReference>
<comment type="caution">
    <text evidence="4">The sequence shown here is derived from an EMBL/GenBank/DDBJ whole genome shotgun (WGS) entry which is preliminary data.</text>
</comment>
<evidence type="ECO:0000259" key="3">
    <source>
        <dbReference type="Pfam" id="PF20958"/>
    </source>
</evidence>
<dbReference type="RefSeq" id="WP_210662142.1">
    <property type="nucleotide sequence ID" value="NZ_JAGKSP010000011.1"/>
</dbReference>
<dbReference type="InterPro" id="IPR048310">
    <property type="entry name" value="GxGYxYP_N_2nd"/>
</dbReference>
<organism evidence="4 5">
    <name type="scientific">Paenibacillus lignilyticus</name>
    <dbReference type="NCBI Taxonomy" id="1172615"/>
    <lineage>
        <taxon>Bacteria</taxon>
        <taxon>Bacillati</taxon>
        <taxon>Bacillota</taxon>
        <taxon>Bacilli</taxon>
        <taxon>Bacillales</taxon>
        <taxon>Paenibacillaceae</taxon>
        <taxon>Paenibacillus</taxon>
    </lineage>
</organism>
<evidence type="ECO:0000313" key="4">
    <source>
        <dbReference type="EMBL" id="MBP3965604.1"/>
    </source>
</evidence>